<evidence type="ECO:0000313" key="1">
    <source>
        <dbReference type="EMBL" id="KAH7996140.1"/>
    </source>
</evidence>
<protein>
    <submittedName>
        <fullName evidence="1">Uncharacterized protein</fullName>
    </submittedName>
</protein>
<dbReference type="EMBL" id="CM037628">
    <property type="protein sequence ID" value="KAH7996140.1"/>
    <property type="molecule type" value="Genomic_DNA"/>
</dbReference>
<proteinExistence type="predicted"/>
<gene>
    <name evidence="1" type="ORF">K3G42_001777</name>
</gene>
<keyword evidence="2" id="KW-1185">Reference proteome</keyword>
<name>A0ACB8ETI0_9SAUR</name>
<sequence>MRIPALALPAMTMFLTSEGTFKVCKEVEDPGEGFELELRCPTLCQCLIRKGYCEGRKDASHFVGSYSNLGGQLARKKK</sequence>
<comment type="caution">
    <text evidence="1">The sequence shown here is derived from an EMBL/GenBank/DDBJ whole genome shotgun (WGS) entry which is preliminary data.</text>
</comment>
<dbReference type="Proteomes" id="UP000827872">
    <property type="component" value="Linkage Group LG15"/>
</dbReference>
<accession>A0ACB8ETI0</accession>
<evidence type="ECO:0000313" key="2">
    <source>
        <dbReference type="Proteomes" id="UP000827872"/>
    </source>
</evidence>
<organism evidence="1 2">
    <name type="scientific">Sphaerodactylus townsendi</name>
    <dbReference type="NCBI Taxonomy" id="933632"/>
    <lineage>
        <taxon>Eukaryota</taxon>
        <taxon>Metazoa</taxon>
        <taxon>Chordata</taxon>
        <taxon>Craniata</taxon>
        <taxon>Vertebrata</taxon>
        <taxon>Euteleostomi</taxon>
        <taxon>Lepidosauria</taxon>
        <taxon>Squamata</taxon>
        <taxon>Bifurcata</taxon>
        <taxon>Gekkota</taxon>
        <taxon>Sphaerodactylidae</taxon>
        <taxon>Sphaerodactylus</taxon>
    </lineage>
</organism>
<reference evidence="1" key="1">
    <citation type="submission" date="2021-08" db="EMBL/GenBank/DDBJ databases">
        <title>The first chromosome-level gecko genome reveals the dynamic sex chromosomes of Neotropical dwarf geckos (Sphaerodactylidae: Sphaerodactylus).</title>
        <authorList>
            <person name="Pinto B.J."/>
            <person name="Keating S.E."/>
            <person name="Gamble T."/>
        </authorList>
    </citation>
    <scope>NUCLEOTIDE SEQUENCE</scope>
    <source>
        <strain evidence="1">TG3544</strain>
    </source>
</reference>